<comment type="caution">
    <text evidence="2">The sequence shown here is derived from an EMBL/GenBank/DDBJ whole genome shotgun (WGS) entry which is preliminary data.</text>
</comment>
<feature type="compositionally biased region" description="Low complexity" evidence="1">
    <location>
        <begin position="78"/>
        <end position="95"/>
    </location>
</feature>
<feature type="region of interest" description="Disordered" evidence="1">
    <location>
        <begin position="15"/>
        <end position="97"/>
    </location>
</feature>
<accession>A0A9P5GTV2</accession>
<reference evidence="2" key="1">
    <citation type="submission" date="2020-03" db="EMBL/GenBank/DDBJ databases">
        <title>Draft Genome Sequence of Cylindrodendrum hubeiense.</title>
        <authorList>
            <person name="Buettner E."/>
            <person name="Kellner H."/>
        </authorList>
    </citation>
    <scope>NUCLEOTIDE SEQUENCE</scope>
    <source>
        <strain evidence="2">IHI 201604</strain>
    </source>
</reference>
<name>A0A9P5GTV2_9HYPO</name>
<keyword evidence="3" id="KW-1185">Reference proteome</keyword>
<evidence type="ECO:0000313" key="3">
    <source>
        <dbReference type="Proteomes" id="UP000722485"/>
    </source>
</evidence>
<gene>
    <name evidence="2" type="ORF">G7Z17_g12543</name>
</gene>
<feature type="compositionally biased region" description="Basic and acidic residues" evidence="1">
    <location>
        <begin position="15"/>
        <end position="36"/>
    </location>
</feature>
<sequence>MFDVIWTDPDRELVGEHRAKKEKKREQQGKEKEKSISSRSSLSVRSSRSSTDSPFGFLRSRGLKQSNSDKVNPKTTGLLTPSLLSSRSPLSTDSDAGSYQHSALVADGSSIYSDAVRAASGKSSTSGPDTSQVVQALGPSSFVTKRTEISWKPRSSVPLLRSDSPVNLIPDLKFPAKSQTPLALTFMPNNPDAWRPPDEWDCASVEPGVTGLENSITEMLQIKDSNKSADASSDLDMLLKEVRRMAAASPEVILSRLKEVWSTTEDESLHHELEMEKKRWMLSTLHHLDPVPQRNNSRSSVVETPSAGVQKILALYESQATASYLAALHPTSKVYHMSATPLSHTQFTNVHPVLVPSESPSVFPVAPQLFENVYSLSMPAICSSPDIPSVLKNICKSLKQGGSLQLTLIDPLPCAGTLGQRMRTWLEENLLLNLERHFRCMNPSKLFPDWLGEASLRGRGSTLTTAKFFAIPTSVRYSDGDSDPFVDRARSGREVKAELRSLVGRMLWMEVWGAFVTAEKWWWEDEGCVRECLELGTFWEYKMIEGVKDG</sequence>
<evidence type="ECO:0000256" key="1">
    <source>
        <dbReference type="SAM" id="MobiDB-lite"/>
    </source>
</evidence>
<feature type="compositionally biased region" description="Low complexity" evidence="1">
    <location>
        <begin position="37"/>
        <end position="53"/>
    </location>
</feature>
<evidence type="ECO:0000313" key="2">
    <source>
        <dbReference type="EMBL" id="KAF7538895.1"/>
    </source>
</evidence>
<organism evidence="2 3">
    <name type="scientific">Cylindrodendrum hubeiense</name>
    <dbReference type="NCBI Taxonomy" id="595255"/>
    <lineage>
        <taxon>Eukaryota</taxon>
        <taxon>Fungi</taxon>
        <taxon>Dikarya</taxon>
        <taxon>Ascomycota</taxon>
        <taxon>Pezizomycotina</taxon>
        <taxon>Sordariomycetes</taxon>
        <taxon>Hypocreomycetidae</taxon>
        <taxon>Hypocreales</taxon>
        <taxon>Nectriaceae</taxon>
        <taxon>Cylindrodendrum</taxon>
    </lineage>
</organism>
<evidence type="ECO:0008006" key="4">
    <source>
        <dbReference type="Google" id="ProtNLM"/>
    </source>
</evidence>
<dbReference type="AlphaFoldDB" id="A0A9P5GTV2"/>
<dbReference type="EMBL" id="JAANBB010000579">
    <property type="protein sequence ID" value="KAF7538895.1"/>
    <property type="molecule type" value="Genomic_DNA"/>
</dbReference>
<dbReference type="Proteomes" id="UP000722485">
    <property type="component" value="Unassembled WGS sequence"/>
</dbReference>
<proteinExistence type="predicted"/>
<dbReference type="OrthoDB" id="3902588at2759"/>
<feature type="compositionally biased region" description="Polar residues" evidence="1">
    <location>
        <begin position="63"/>
        <end position="77"/>
    </location>
</feature>
<protein>
    <recommendedName>
        <fullName evidence="4">Methyltransferase type 11 domain-containing protein</fullName>
    </recommendedName>
</protein>